<name>A0A285KPJ5_9ACTN</name>
<protein>
    <submittedName>
        <fullName evidence="1">Uncharacterized protein</fullName>
    </submittedName>
</protein>
<gene>
    <name evidence="1" type="ORF">SAMN05421748_15026</name>
</gene>
<dbReference type="RefSeq" id="WP_097329110.1">
    <property type="nucleotide sequence ID" value="NZ_OBDY01000050.1"/>
</dbReference>
<sequence>MSDESVSPLDTRLFPDLAERGGLGPAWRDAARRAGADLDEISWPDGFFRLNSASIPVEGGRIDLETVRDQRLFFMHISVGSHPWLWGGSDDLEQLARAAAIWRDGSTIRAMIAAFPFLETSRFVQARENGQVAIWCEGGGYEVSTSWRGAVRPAATPAEAVRLAVEEMPS</sequence>
<proteinExistence type="predicted"/>
<evidence type="ECO:0000313" key="2">
    <source>
        <dbReference type="Proteomes" id="UP000219612"/>
    </source>
</evidence>
<reference evidence="1 2" key="1">
    <citation type="submission" date="2017-09" db="EMBL/GenBank/DDBJ databases">
        <authorList>
            <person name="Ehlers B."/>
            <person name="Leendertz F.H."/>
        </authorList>
    </citation>
    <scope>NUCLEOTIDE SEQUENCE [LARGE SCALE GENOMIC DNA]</scope>
    <source>
        <strain evidence="1 2">CGMCC 4.6857</strain>
    </source>
</reference>
<keyword evidence="2" id="KW-1185">Reference proteome</keyword>
<dbReference type="EMBL" id="OBDY01000050">
    <property type="protein sequence ID" value="SNY74133.1"/>
    <property type="molecule type" value="Genomic_DNA"/>
</dbReference>
<dbReference type="OrthoDB" id="3399172at2"/>
<organism evidence="1 2">
    <name type="scientific">Paractinoplanes atraurantiacus</name>
    <dbReference type="NCBI Taxonomy" id="1036182"/>
    <lineage>
        <taxon>Bacteria</taxon>
        <taxon>Bacillati</taxon>
        <taxon>Actinomycetota</taxon>
        <taxon>Actinomycetes</taxon>
        <taxon>Micromonosporales</taxon>
        <taxon>Micromonosporaceae</taxon>
        <taxon>Paractinoplanes</taxon>
    </lineage>
</organism>
<evidence type="ECO:0000313" key="1">
    <source>
        <dbReference type="EMBL" id="SNY74133.1"/>
    </source>
</evidence>
<dbReference type="Proteomes" id="UP000219612">
    <property type="component" value="Unassembled WGS sequence"/>
</dbReference>
<dbReference type="AlphaFoldDB" id="A0A285KPJ5"/>
<accession>A0A285KPJ5</accession>